<name>A0AAU7CAW4_9BACT</name>
<dbReference type="EMBL" id="CP155447">
    <property type="protein sequence ID" value="XBH02376.1"/>
    <property type="molecule type" value="Genomic_DNA"/>
</dbReference>
<reference evidence="1" key="1">
    <citation type="submission" date="2024-05" db="EMBL/GenBank/DDBJ databases">
        <title>Planctomycetes of the genus Singulisphaera possess chitinolytic capabilities.</title>
        <authorList>
            <person name="Ivanova A."/>
        </authorList>
    </citation>
    <scope>NUCLEOTIDE SEQUENCE</scope>
    <source>
        <strain evidence="1">Ch08T</strain>
    </source>
</reference>
<evidence type="ECO:0000313" key="1">
    <source>
        <dbReference type="EMBL" id="XBH02376.1"/>
    </source>
</evidence>
<proteinExistence type="predicted"/>
<dbReference type="AlphaFoldDB" id="A0AAU7CAW4"/>
<sequence length="93" mass="10090">MLGRSLFLSITTTRGWVCPVQFGNSDTNREWASVFFSSSTWKSPEYAIYVEASSRYSSAVPSNQSSAANGRRSGHINCAPSAAKARAIARPMP</sequence>
<accession>A0AAU7CAW4</accession>
<protein>
    <recommendedName>
        <fullName evidence="2">Secreted protein</fullName>
    </recommendedName>
</protein>
<gene>
    <name evidence="1" type="ORF">V5E97_29180</name>
</gene>
<evidence type="ECO:0008006" key="2">
    <source>
        <dbReference type="Google" id="ProtNLM"/>
    </source>
</evidence>
<organism evidence="1">
    <name type="scientific">Singulisphaera sp. Ch08</name>
    <dbReference type="NCBI Taxonomy" id="3120278"/>
    <lineage>
        <taxon>Bacteria</taxon>
        <taxon>Pseudomonadati</taxon>
        <taxon>Planctomycetota</taxon>
        <taxon>Planctomycetia</taxon>
        <taxon>Isosphaerales</taxon>
        <taxon>Isosphaeraceae</taxon>
        <taxon>Singulisphaera</taxon>
    </lineage>
</organism>